<evidence type="ECO:0000313" key="7">
    <source>
        <dbReference type="EMBL" id="KAF2210571.1"/>
    </source>
</evidence>
<dbReference type="InterPro" id="IPR031818">
    <property type="entry name" value="Hri1"/>
</dbReference>
<proteinExistence type="inferred from homology"/>
<accession>A0A6A6FAW1</accession>
<dbReference type="CDD" id="cd11692">
    <property type="entry name" value="HRI1_N_like"/>
    <property type="match status" value="1"/>
</dbReference>
<keyword evidence="5" id="KW-0963">Cytoplasm</keyword>
<sequence>MAPHISVRDFIRYPATADPEEPTSTLVLTSSGNRFVDTRILKEGAGLIPQLAIEAGLLPFAHLDWAFAGTSSSSKNSNGDVQSVWKHWIDSRTLLPESVSDSGVMTPMPDGRSLESGAMADPVTGKLVSYEEMWRDIEASVCGEEHSGVKCVVLQMECETDVEKEDRARGMVIRLGQFCQGVVRVGEAFALERWVWEDAAEKDVGGWRRQVRIGDLFLPCGPVMEHFDRLKVGGKITYEGFEWEVVELEKR</sequence>
<protein>
    <recommendedName>
        <fullName evidence="4">Protein HRI1</fullName>
    </recommendedName>
</protein>
<name>A0A6A6FAW1_9PEZI</name>
<evidence type="ECO:0000256" key="5">
    <source>
        <dbReference type="ARBA" id="ARBA00022490"/>
    </source>
</evidence>
<keyword evidence="8" id="KW-1185">Reference proteome</keyword>
<dbReference type="InterPro" id="IPR038744">
    <property type="entry name" value="Hri1_N"/>
</dbReference>
<evidence type="ECO:0000256" key="6">
    <source>
        <dbReference type="ARBA" id="ARBA00023242"/>
    </source>
</evidence>
<gene>
    <name evidence="7" type="ORF">CERZMDRAFT_99188</name>
</gene>
<dbReference type="GO" id="GO:0005634">
    <property type="term" value="C:nucleus"/>
    <property type="evidence" value="ECO:0007669"/>
    <property type="project" value="UniProtKB-SubCell"/>
</dbReference>
<organism evidence="7 8">
    <name type="scientific">Cercospora zeae-maydis SCOH1-5</name>
    <dbReference type="NCBI Taxonomy" id="717836"/>
    <lineage>
        <taxon>Eukaryota</taxon>
        <taxon>Fungi</taxon>
        <taxon>Dikarya</taxon>
        <taxon>Ascomycota</taxon>
        <taxon>Pezizomycotina</taxon>
        <taxon>Dothideomycetes</taxon>
        <taxon>Dothideomycetidae</taxon>
        <taxon>Mycosphaerellales</taxon>
        <taxon>Mycosphaerellaceae</taxon>
        <taxon>Cercospora</taxon>
    </lineage>
</organism>
<dbReference type="Pfam" id="PF16815">
    <property type="entry name" value="HRI1"/>
    <property type="match status" value="1"/>
</dbReference>
<dbReference type="Proteomes" id="UP000799539">
    <property type="component" value="Unassembled WGS sequence"/>
</dbReference>
<dbReference type="GO" id="GO:0005737">
    <property type="term" value="C:cytoplasm"/>
    <property type="evidence" value="ECO:0007669"/>
    <property type="project" value="UniProtKB-SubCell"/>
</dbReference>
<dbReference type="OrthoDB" id="4045395at2759"/>
<keyword evidence="6" id="KW-0539">Nucleus</keyword>
<dbReference type="Gene3D" id="2.40.128.320">
    <property type="entry name" value="Protein HRI1, N-terminal domain"/>
    <property type="match status" value="1"/>
</dbReference>
<evidence type="ECO:0000256" key="2">
    <source>
        <dbReference type="ARBA" id="ARBA00004496"/>
    </source>
</evidence>
<evidence type="ECO:0000256" key="3">
    <source>
        <dbReference type="ARBA" id="ARBA00005229"/>
    </source>
</evidence>
<dbReference type="EMBL" id="ML992680">
    <property type="protein sequence ID" value="KAF2210571.1"/>
    <property type="molecule type" value="Genomic_DNA"/>
</dbReference>
<reference evidence="7" key="1">
    <citation type="journal article" date="2020" name="Stud. Mycol.">
        <title>101 Dothideomycetes genomes: a test case for predicting lifestyles and emergence of pathogens.</title>
        <authorList>
            <person name="Haridas S."/>
            <person name="Albert R."/>
            <person name="Binder M."/>
            <person name="Bloem J."/>
            <person name="Labutti K."/>
            <person name="Salamov A."/>
            <person name="Andreopoulos B."/>
            <person name="Baker S."/>
            <person name="Barry K."/>
            <person name="Bills G."/>
            <person name="Bluhm B."/>
            <person name="Cannon C."/>
            <person name="Castanera R."/>
            <person name="Culley D."/>
            <person name="Daum C."/>
            <person name="Ezra D."/>
            <person name="Gonzalez J."/>
            <person name="Henrissat B."/>
            <person name="Kuo A."/>
            <person name="Liang C."/>
            <person name="Lipzen A."/>
            <person name="Lutzoni F."/>
            <person name="Magnuson J."/>
            <person name="Mondo S."/>
            <person name="Nolan M."/>
            <person name="Ohm R."/>
            <person name="Pangilinan J."/>
            <person name="Park H.-J."/>
            <person name="Ramirez L."/>
            <person name="Alfaro M."/>
            <person name="Sun H."/>
            <person name="Tritt A."/>
            <person name="Yoshinaga Y."/>
            <person name="Zwiers L.-H."/>
            <person name="Turgeon B."/>
            <person name="Goodwin S."/>
            <person name="Spatafora J."/>
            <person name="Crous P."/>
            <person name="Grigoriev I."/>
        </authorList>
    </citation>
    <scope>NUCLEOTIDE SEQUENCE</scope>
    <source>
        <strain evidence="7">SCOH1-5</strain>
    </source>
</reference>
<evidence type="ECO:0000256" key="4">
    <source>
        <dbReference type="ARBA" id="ARBA00017063"/>
    </source>
</evidence>
<evidence type="ECO:0000313" key="8">
    <source>
        <dbReference type="Proteomes" id="UP000799539"/>
    </source>
</evidence>
<dbReference type="CDD" id="cd11693">
    <property type="entry name" value="HRI1_C_like"/>
    <property type="match status" value="1"/>
</dbReference>
<comment type="similarity">
    <text evidence="3">Belongs to the HRI1 family.</text>
</comment>
<comment type="subcellular location">
    <subcellularLocation>
        <location evidence="2">Cytoplasm</location>
    </subcellularLocation>
    <subcellularLocation>
        <location evidence="1">Nucleus</location>
    </subcellularLocation>
</comment>
<dbReference type="Gene3D" id="2.40.128.310">
    <property type="entry name" value="Protein HRI1, C-terminal domain"/>
    <property type="match status" value="1"/>
</dbReference>
<dbReference type="AlphaFoldDB" id="A0A6A6FAW1"/>
<dbReference type="InterPro" id="IPR043047">
    <property type="entry name" value="Hri1_N_sf"/>
</dbReference>
<evidence type="ECO:0000256" key="1">
    <source>
        <dbReference type="ARBA" id="ARBA00004123"/>
    </source>
</evidence>